<accession>A0A1M5KI59</accession>
<dbReference type="AlphaFoldDB" id="A0A1M5KI59"/>
<gene>
    <name evidence="1" type="ORF">SAMN02745221_00393</name>
</gene>
<reference evidence="2" key="1">
    <citation type="submission" date="2016-11" db="EMBL/GenBank/DDBJ databases">
        <authorList>
            <person name="Varghese N."/>
            <person name="Submissions S."/>
        </authorList>
    </citation>
    <scope>NUCLEOTIDE SEQUENCE [LARGE SCALE GENOMIC DNA]</scope>
    <source>
        <strain evidence="2">DSM 11003</strain>
    </source>
</reference>
<sequence>MRRKTYLPKQILRGIVEDIKKFIDDNEGRLIILEVAKEIPPDLKKQLLEELALFYDEDLAVFFRLFLEEYEEEFKPVCMRALNKYRMAGYDIDAISFQEGVFHKAYASLSRESGSVSLEVAWKKGGRYVDIEYFYLSYGLEGIHSFALVSDMPIRRYDADRRQVSDMVKLDWEEVCLLIQKAYEVNRKNMISPPTGRFIYKKYLEAEVKAEEEKIYDLTLKLCSDLLPGQLINSFFYALKQKDYIYIASLLDRSRLALTDIKDLFAGVLKPGHLLLEAKADTVSRKEDGALVNGHLCLLEREGVYKYNYVFRINQSEDLRWKLFDVKLVAKSSMPAYHNWEPDKKGFFCSVYDIADIDGLFVWLEEIRLLKVVGEIPRGIHLRISPLYDQDEWYNGVSFLGPGEVDLVINGDELVVVCLDADFLADLDEEIANELGEAVELKGRYEVDLLAVYSYIEGQYTFFEDVARSKDEEETSLGGVRFLSARYLVKNYARVYDFLALTGDCFYPLPDYTIFYRLEKDGEEDLFGAEYILDKEYLTVSAFGEDDLRCRRDELSIKLCDDLEFMGMEIRREGIFAVLTSEVRRFYPGLEAVLKELYLNKWLKSRLPVLKGMTPGEAFQSREGQILLWDMFKQMKRSENSLQKKACKVKFKDYINKLENRYQKIK</sequence>
<keyword evidence="2" id="KW-1185">Reference proteome</keyword>
<dbReference type="STRING" id="1123382.SAMN02745221_00393"/>
<evidence type="ECO:0000313" key="1">
    <source>
        <dbReference type="EMBL" id="SHG52526.1"/>
    </source>
</evidence>
<organism evidence="1 2">
    <name type="scientific">Thermosyntropha lipolytica DSM 11003</name>
    <dbReference type="NCBI Taxonomy" id="1123382"/>
    <lineage>
        <taxon>Bacteria</taxon>
        <taxon>Bacillati</taxon>
        <taxon>Bacillota</taxon>
        <taxon>Clostridia</taxon>
        <taxon>Eubacteriales</taxon>
        <taxon>Syntrophomonadaceae</taxon>
        <taxon>Thermosyntropha</taxon>
    </lineage>
</organism>
<proteinExistence type="predicted"/>
<evidence type="ECO:0000313" key="2">
    <source>
        <dbReference type="Proteomes" id="UP000242329"/>
    </source>
</evidence>
<dbReference type="Proteomes" id="UP000242329">
    <property type="component" value="Unassembled WGS sequence"/>
</dbReference>
<name>A0A1M5KI59_9FIRM</name>
<dbReference type="EMBL" id="FQWY01000005">
    <property type="protein sequence ID" value="SHG52526.1"/>
    <property type="molecule type" value="Genomic_DNA"/>
</dbReference>
<protein>
    <submittedName>
        <fullName evidence="1">Uncharacterized protein</fullName>
    </submittedName>
</protein>